<gene>
    <name evidence="1" type="primary">thiG</name>
    <name evidence="1" type="ORF">DAT39_001898</name>
</gene>
<proteinExistence type="predicted"/>
<evidence type="ECO:0000313" key="2">
    <source>
        <dbReference type="Proteomes" id="UP000727407"/>
    </source>
</evidence>
<reference evidence="1" key="1">
    <citation type="submission" date="2020-07" db="EMBL/GenBank/DDBJ databases">
        <title>Clarias magur genome sequencing, assembly and annotation.</title>
        <authorList>
            <person name="Kushwaha B."/>
            <person name="Kumar R."/>
            <person name="Das P."/>
            <person name="Joshi C.G."/>
            <person name="Kumar D."/>
            <person name="Nagpure N.S."/>
            <person name="Pandey M."/>
            <person name="Agarwal S."/>
            <person name="Srivastava S."/>
            <person name="Singh M."/>
            <person name="Sahoo L."/>
            <person name="Jayasankar P."/>
            <person name="Meher P.K."/>
            <person name="Koringa P.G."/>
            <person name="Iquebal M.A."/>
            <person name="Das S.P."/>
            <person name="Bit A."/>
            <person name="Patnaik S."/>
            <person name="Patel N."/>
            <person name="Shah T.M."/>
            <person name="Hinsu A."/>
            <person name="Jena J.K."/>
        </authorList>
    </citation>
    <scope>NUCLEOTIDE SEQUENCE</scope>
    <source>
        <strain evidence="1">CIFAMagur01</strain>
        <tissue evidence="1">Testis</tissue>
    </source>
</reference>
<name>A0A8J4UJG0_CLAMG</name>
<dbReference type="Proteomes" id="UP000727407">
    <property type="component" value="Unassembled WGS sequence"/>
</dbReference>
<comment type="caution">
    <text evidence="1">The sequence shown here is derived from an EMBL/GenBank/DDBJ whole genome shotgun (WGS) entry which is preliminary data.</text>
</comment>
<accession>A0A8J4UJG0</accession>
<dbReference type="EMBL" id="QNUK01000013">
    <property type="protein sequence ID" value="KAF5908406.1"/>
    <property type="molecule type" value="Genomic_DNA"/>
</dbReference>
<evidence type="ECO:0000313" key="1">
    <source>
        <dbReference type="EMBL" id="KAF5908406.1"/>
    </source>
</evidence>
<keyword evidence="2" id="KW-1185">Reference proteome</keyword>
<dbReference type="AlphaFoldDB" id="A0A8J4UJG0"/>
<sequence length="128" mass="13978">MYESPEAGVTPPTGDLEDLAAAEVGARPKDPACIDPTVMYQGDFGGKLVLGTATYEEHCGLKPSTSLQVPSHHSQQLKPATEACHCFVQGCFDHPMMRKQPNGVWFFTESLSQDGERITKCLEELLHS</sequence>
<protein>
    <submittedName>
        <fullName evidence="1">Thiazole synthase</fullName>
    </submittedName>
</protein>
<organism evidence="1 2">
    <name type="scientific">Clarias magur</name>
    <name type="common">Asian catfish</name>
    <name type="synonym">Macropteronotus magur</name>
    <dbReference type="NCBI Taxonomy" id="1594786"/>
    <lineage>
        <taxon>Eukaryota</taxon>
        <taxon>Metazoa</taxon>
        <taxon>Chordata</taxon>
        <taxon>Craniata</taxon>
        <taxon>Vertebrata</taxon>
        <taxon>Euteleostomi</taxon>
        <taxon>Actinopterygii</taxon>
        <taxon>Neopterygii</taxon>
        <taxon>Teleostei</taxon>
        <taxon>Ostariophysi</taxon>
        <taxon>Siluriformes</taxon>
        <taxon>Clariidae</taxon>
        <taxon>Clarias</taxon>
    </lineage>
</organism>